<evidence type="ECO:0000313" key="3">
    <source>
        <dbReference type="Proteomes" id="UP000092164"/>
    </source>
</evidence>
<gene>
    <name evidence="2" type="ORF">A9200_05865</name>
</gene>
<comment type="caution">
    <text evidence="2">The sequence shown here is derived from an EMBL/GenBank/DDBJ whole genome shotgun (WGS) entry which is preliminary data.</text>
</comment>
<keyword evidence="1" id="KW-0472">Membrane</keyword>
<sequence>MKSGNNILGFILFIFIGIPIFILFLPIMVVLYPFHLYKRIRFEKKYTEFLYENNGMNFFCYNNRKNSKNYIEKSIIPNLTEQVEIVYLNGKKVESKQKSIFISEALFKLKKYNRFPHLMKIRNGKLIDKSINNPFYNVLNLNKDKTSLLTKINLFFELNEIENGA</sequence>
<proteinExistence type="predicted"/>
<keyword evidence="1" id="KW-1133">Transmembrane helix</keyword>
<dbReference type="EMBL" id="LZFP01000034">
    <property type="protein sequence ID" value="OBR37180.1"/>
    <property type="molecule type" value="Genomic_DNA"/>
</dbReference>
<protein>
    <submittedName>
        <fullName evidence="2">Uncharacterized protein</fullName>
    </submittedName>
</protein>
<accession>A0A1B7Z3R3</accession>
<dbReference type="AlphaFoldDB" id="A0A1B7Z3R3"/>
<dbReference type="OrthoDB" id="882541at2"/>
<keyword evidence="1" id="KW-0812">Transmembrane</keyword>
<reference evidence="3" key="1">
    <citation type="submission" date="2016-06" db="EMBL/GenBank/DDBJ databases">
        <authorList>
            <person name="Zhan P."/>
        </authorList>
    </citation>
    <scope>NUCLEOTIDE SEQUENCE [LARGE SCALE GENOMIC DNA]</scope>
    <source>
        <strain evidence="3">T28</strain>
    </source>
</reference>
<keyword evidence="3" id="KW-1185">Reference proteome</keyword>
<dbReference type="Proteomes" id="UP000092164">
    <property type="component" value="Unassembled WGS sequence"/>
</dbReference>
<evidence type="ECO:0000256" key="1">
    <source>
        <dbReference type="SAM" id="Phobius"/>
    </source>
</evidence>
<dbReference type="RefSeq" id="WP_068485170.1">
    <property type="nucleotide sequence ID" value="NZ_CP018760.1"/>
</dbReference>
<evidence type="ECO:0000313" key="2">
    <source>
        <dbReference type="EMBL" id="OBR37180.1"/>
    </source>
</evidence>
<organism evidence="2 3">
    <name type="scientific">Maribacter hydrothermalis</name>
    <dbReference type="NCBI Taxonomy" id="1836467"/>
    <lineage>
        <taxon>Bacteria</taxon>
        <taxon>Pseudomonadati</taxon>
        <taxon>Bacteroidota</taxon>
        <taxon>Flavobacteriia</taxon>
        <taxon>Flavobacteriales</taxon>
        <taxon>Flavobacteriaceae</taxon>
        <taxon>Maribacter</taxon>
    </lineage>
</organism>
<name>A0A1B7Z3R3_9FLAO</name>
<feature type="transmembrane region" description="Helical" evidence="1">
    <location>
        <begin position="6"/>
        <end position="34"/>
    </location>
</feature>